<proteinExistence type="inferred from homology"/>
<organism evidence="19">
    <name type="scientific">Caenorhabditis remanei</name>
    <name type="common">Caenorhabditis vulgaris</name>
    <dbReference type="NCBI Taxonomy" id="31234"/>
    <lineage>
        <taxon>Eukaryota</taxon>
        <taxon>Metazoa</taxon>
        <taxon>Ecdysozoa</taxon>
        <taxon>Nematoda</taxon>
        <taxon>Chromadorea</taxon>
        <taxon>Rhabditida</taxon>
        <taxon>Rhabditina</taxon>
        <taxon>Rhabditomorpha</taxon>
        <taxon>Rhabditoidea</taxon>
        <taxon>Rhabditidae</taxon>
        <taxon>Peloderinae</taxon>
        <taxon>Caenorhabditis</taxon>
    </lineage>
</organism>
<feature type="transmembrane region" description="Helical" evidence="13">
    <location>
        <begin position="981"/>
        <end position="998"/>
    </location>
</feature>
<dbReference type="CDD" id="cd07542">
    <property type="entry name" value="P-type_ATPase_cation"/>
    <property type="match status" value="1"/>
</dbReference>
<dbReference type="SFLD" id="SFLDG00002">
    <property type="entry name" value="C1.7:_P-type_atpase_like"/>
    <property type="match status" value="1"/>
</dbReference>
<keyword evidence="6 13" id="KW-0547">Nucleotide-binding</keyword>
<keyword evidence="9 13" id="KW-1278">Translocase</keyword>
<evidence type="ECO:0000256" key="14">
    <source>
        <dbReference type="SAM" id="MobiDB-lite"/>
    </source>
</evidence>
<dbReference type="InterPro" id="IPR023299">
    <property type="entry name" value="ATPase_P-typ_cyto_dom_N"/>
</dbReference>
<sequence>MPTERASLLDTTTQRGYNSIEMKKEKDNPKPTSSFNQARLNIGEESCDIFAYKKTTSRTILHYTLCVVTCGIYMLVCYWYPALMMSVRFKPSSHEESDYLLIEDAHGTQTLKEIFGTHNEGEIGSLVRRTRYGTLEKVDSIRFFTYRKIRYIWYEKDNEWLNPADLDSTAPFNTIKSSMTYLTGLTNEEADARRHVYNQNVLYLPLTPLLKILFKEVLGPFYLFQVFSVTLWYVDNYAYYASVIVLITVVSAGLSVRSARKQERKVRNMVGESGTVTVRRNKEDIVVNASELVPDDIVVLPTDTFVLPCDMLLLNGTVIVNEAMLTGESVPVTKASLKEADECGPEVRLSSEHNRHTLFCGTSVLQTRNYKNQPVLVRARVLRTGFSTLKGQLVRSIMYPKPADKEALNDIFVFISVLGCIALLGFGYTVGLMVSRRETPAHIIIRSLDIITIVVPPALPAAMSVGMINAISRLKKKLIYCTSPTAINVCGLINVVCLKKTISVEYIFFCFQACFDKTGTLTAEGLDFNSLKGVKKDKNGKVQFTKEFNNLDPATLSEDNANLNIVIAAASCHSLTRIDGKLHGDPLELILVEKSNWSIEEAVDSGEETEDFDNVQPTVLRPPPEHASFHPENHEYSVIKQHPFNSVLQRMSVIVSTPSEHSAHEMIVFSKGSPEMIASLCLSETLPEDYMDIVNLYARRGFRLIAVASKSVHMNFAKALKTPRAQMESDLEFLGLIIMENRLKDVTLSIINELSVANIRCVMVTGDNILTAMSVARECGIIRPTKKAFIINHHKDEKDPLGRTKLFIEQSQTSSESDIDTDSEVREFDLKDSIEKSKYQLAISGPTYAVINNEYPELVERITAVCDVYARMAPDQKAQMISANQSIGAKVLMCGDGANDCAALKAAHAGISLSEAEASIAAPFTSNVPDISCVVEVIKEGRCAVVTSYAVSKYMAAYSLNEFLSVMLLYNDGTNISDGQFLYIDLILITIVALFLGNTAAANKLSPLPPPGRLATSSFYFSVFGQLVINIITQTAAYVLVRAQPWYIPNPEALDNTTTMIGTTVFFTACSMYLGYAFVYSRGWPFRRSVFTNWPLCLTVAILTVVNLFMIFTNIEFVNSAMGFVHIPKLSMLFIILAISWCGVFISIIYEHFFVDRIVAVYFENWLRKRRLRRGDTSIPAYERILADIGGSPAWFEQEVNVSRSMNRKETMESQL</sequence>
<dbReference type="PANTHER" id="PTHR45630:SF9">
    <property type="entry name" value="CATION-TRANSPORTING ATPASE CATP-5"/>
    <property type="match status" value="1"/>
</dbReference>
<feature type="transmembrane region" description="Helical" evidence="13">
    <location>
        <begin position="239"/>
        <end position="259"/>
    </location>
</feature>
<evidence type="ECO:0000256" key="11">
    <source>
        <dbReference type="ARBA" id="ARBA00023136"/>
    </source>
</evidence>
<dbReference type="FunFam" id="3.40.50.1000:FF:000068">
    <property type="entry name" value="Cation-transporting ATPase"/>
    <property type="match status" value="1"/>
</dbReference>
<accession>E3MVI3</accession>
<evidence type="ECO:0000313" key="19">
    <source>
        <dbReference type="Proteomes" id="UP000008281"/>
    </source>
</evidence>
<dbReference type="GO" id="GO:0006874">
    <property type="term" value="P:intracellular calcium ion homeostasis"/>
    <property type="evidence" value="ECO:0007669"/>
    <property type="project" value="TreeGrafter"/>
</dbReference>
<evidence type="ECO:0000256" key="8">
    <source>
        <dbReference type="ARBA" id="ARBA00022842"/>
    </source>
</evidence>
<dbReference type="Pfam" id="PF00122">
    <property type="entry name" value="E1-E2_ATPase"/>
    <property type="match status" value="1"/>
</dbReference>
<dbReference type="AlphaFoldDB" id="E3MVI3"/>
<evidence type="ECO:0000256" key="5">
    <source>
        <dbReference type="ARBA" id="ARBA00022723"/>
    </source>
</evidence>
<dbReference type="EMBL" id="DS268483">
    <property type="protein sequence ID" value="EFP10236.1"/>
    <property type="molecule type" value="Genomic_DNA"/>
</dbReference>
<keyword evidence="7 13" id="KW-0067">ATP-binding</keyword>
<dbReference type="InterPro" id="IPR018303">
    <property type="entry name" value="ATPase_P-typ_P_site"/>
</dbReference>
<dbReference type="Proteomes" id="UP000008281">
    <property type="component" value="Unassembled WGS sequence"/>
</dbReference>
<dbReference type="SUPFAM" id="SSF56784">
    <property type="entry name" value="HAD-like"/>
    <property type="match status" value="1"/>
</dbReference>
<evidence type="ECO:0000256" key="7">
    <source>
        <dbReference type="ARBA" id="ARBA00022840"/>
    </source>
</evidence>
<dbReference type="GO" id="GO:0046872">
    <property type="term" value="F:metal ion binding"/>
    <property type="evidence" value="ECO:0007669"/>
    <property type="project" value="UniProtKB-UniRule"/>
</dbReference>
<comment type="subcellular location">
    <subcellularLocation>
        <location evidence="1 13">Membrane</location>
        <topology evidence="1 13">Multi-pass membrane protein</topology>
    </subcellularLocation>
</comment>
<dbReference type="Pfam" id="PF13246">
    <property type="entry name" value="Cation_ATPase"/>
    <property type="match status" value="1"/>
</dbReference>
<dbReference type="InterPro" id="IPR023298">
    <property type="entry name" value="ATPase_P-typ_TM_dom_sf"/>
</dbReference>
<evidence type="ECO:0000256" key="9">
    <source>
        <dbReference type="ARBA" id="ARBA00022967"/>
    </source>
</evidence>
<evidence type="ECO:0000256" key="4">
    <source>
        <dbReference type="ARBA" id="ARBA00022692"/>
    </source>
</evidence>
<evidence type="ECO:0000259" key="15">
    <source>
        <dbReference type="Pfam" id="PF00122"/>
    </source>
</evidence>
<dbReference type="InterPro" id="IPR006544">
    <property type="entry name" value="P-type_TPase_V"/>
</dbReference>
<dbReference type="FunCoup" id="E3MVI3">
    <property type="interactions" value="665"/>
</dbReference>
<dbReference type="InterPro" id="IPR047821">
    <property type="entry name" value="P5B-type_ATPase"/>
</dbReference>
<dbReference type="STRING" id="31234.E3MVI3"/>
<comment type="catalytic activity">
    <reaction evidence="12 13">
        <text>ATP + H2O = ADP + phosphate + H(+)</text>
        <dbReference type="Rhea" id="RHEA:13065"/>
        <dbReference type="ChEBI" id="CHEBI:15377"/>
        <dbReference type="ChEBI" id="CHEBI:15378"/>
        <dbReference type="ChEBI" id="CHEBI:30616"/>
        <dbReference type="ChEBI" id="CHEBI:43474"/>
        <dbReference type="ChEBI" id="CHEBI:456216"/>
    </reaction>
</comment>
<keyword evidence="5 13" id="KW-0479">Metal-binding</keyword>
<dbReference type="PANTHER" id="PTHR45630">
    <property type="entry name" value="CATION-TRANSPORTING ATPASE-RELATED"/>
    <property type="match status" value="1"/>
</dbReference>
<dbReference type="SUPFAM" id="SSF81665">
    <property type="entry name" value="Calcium ATPase, transmembrane domain M"/>
    <property type="match status" value="1"/>
</dbReference>
<dbReference type="FunFam" id="3.40.1110.10:FF:000130">
    <property type="entry name" value="Cation-transporting ATPase"/>
    <property type="match status" value="1"/>
</dbReference>
<dbReference type="NCBIfam" id="TIGR01494">
    <property type="entry name" value="ATPase_P-type"/>
    <property type="match status" value="2"/>
</dbReference>
<dbReference type="SFLD" id="SFLDF00027">
    <property type="entry name" value="p-type_atpase"/>
    <property type="match status" value="1"/>
</dbReference>
<dbReference type="OMA" id="FSCFQYM"/>
<evidence type="ECO:0000259" key="17">
    <source>
        <dbReference type="Pfam" id="PF12409"/>
    </source>
</evidence>
<dbReference type="SFLD" id="SFLDS00003">
    <property type="entry name" value="Haloacid_Dehalogenase"/>
    <property type="match status" value="1"/>
</dbReference>
<dbReference type="Gene3D" id="3.40.50.1000">
    <property type="entry name" value="HAD superfamily/HAD-like"/>
    <property type="match status" value="1"/>
</dbReference>
<evidence type="ECO:0000256" key="13">
    <source>
        <dbReference type="RuleBase" id="RU362082"/>
    </source>
</evidence>
<evidence type="ECO:0000256" key="3">
    <source>
        <dbReference type="ARBA" id="ARBA00022553"/>
    </source>
</evidence>
<dbReference type="GO" id="GO:0015203">
    <property type="term" value="F:polyamine transmembrane transporter activity"/>
    <property type="evidence" value="ECO:0007669"/>
    <property type="project" value="TreeGrafter"/>
</dbReference>
<dbReference type="NCBIfam" id="TIGR01657">
    <property type="entry name" value="P-ATPase-V"/>
    <property type="match status" value="1"/>
</dbReference>
<dbReference type="GO" id="GO:0019829">
    <property type="term" value="F:ATPase-coupled monoatomic cation transmembrane transporter activity"/>
    <property type="evidence" value="ECO:0007669"/>
    <property type="project" value="UniProtKB-UniRule"/>
</dbReference>
<feature type="transmembrane region" description="Helical" evidence="13">
    <location>
        <begin position="1091"/>
        <end position="1112"/>
    </location>
</feature>
<dbReference type="PRINTS" id="PR00119">
    <property type="entry name" value="CATATPASE"/>
</dbReference>
<dbReference type="FunFam" id="1.20.1110.10:FF:000023">
    <property type="entry name" value="Cation-transporting ATPase"/>
    <property type="match status" value="1"/>
</dbReference>
<feature type="transmembrane region" description="Helical" evidence="13">
    <location>
        <begin position="411"/>
        <end position="430"/>
    </location>
</feature>
<feature type="transmembrane region" description="Helical" evidence="13">
    <location>
        <begin position="1132"/>
        <end position="1150"/>
    </location>
</feature>
<dbReference type="InParanoid" id="E3MVI3"/>
<dbReference type="InterPro" id="IPR008250">
    <property type="entry name" value="ATPase_P-typ_transduc_dom_A_sf"/>
</dbReference>
<dbReference type="InterPro" id="IPR001757">
    <property type="entry name" value="P_typ_ATPase"/>
</dbReference>
<keyword evidence="4 13" id="KW-0812">Transmembrane</keyword>
<evidence type="ECO:0000256" key="10">
    <source>
        <dbReference type="ARBA" id="ARBA00022989"/>
    </source>
</evidence>
<dbReference type="GO" id="GO:0015662">
    <property type="term" value="F:P-type ion transporter activity"/>
    <property type="evidence" value="ECO:0007669"/>
    <property type="project" value="InterPro"/>
</dbReference>
<dbReference type="SUPFAM" id="SSF81653">
    <property type="entry name" value="Calcium ATPase, transduction domain A"/>
    <property type="match status" value="1"/>
</dbReference>
<dbReference type="Gene3D" id="3.40.1110.10">
    <property type="entry name" value="Calcium-transporting ATPase, cytoplasmic domain N"/>
    <property type="match status" value="1"/>
</dbReference>
<dbReference type="EC" id="7.2.2.-" evidence="13"/>
<dbReference type="Pfam" id="PF00690">
    <property type="entry name" value="Cation_ATPase_N"/>
    <property type="match status" value="1"/>
</dbReference>
<dbReference type="OrthoDB" id="48943at2759"/>
<comment type="similarity">
    <text evidence="2 13">Belongs to the cation transport ATPase (P-type) (TC 3.A.3) family. Type V subfamily.</text>
</comment>
<dbReference type="InterPro" id="IPR044492">
    <property type="entry name" value="P_typ_ATPase_HD_dom"/>
</dbReference>
<evidence type="ECO:0000256" key="2">
    <source>
        <dbReference type="ARBA" id="ARBA00006000"/>
    </source>
</evidence>
<feature type="transmembrane region" description="Helical" evidence="13">
    <location>
        <begin position="1060"/>
        <end position="1079"/>
    </location>
</feature>
<keyword evidence="11 13" id="KW-0472">Membrane</keyword>
<feature type="transmembrane region" description="Helical" evidence="13">
    <location>
        <begin position="450"/>
        <end position="471"/>
    </location>
</feature>
<evidence type="ECO:0000256" key="1">
    <source>
        <dbReference type="ARBA" id="ARBA00004141"/>
    </source>
</evidence>
<dbReference type="PROSITE" id="PS00154">
    <property type="entry name" value="ATPASE_E1_E2"/>
    <property type="match status" value="1"/>
</dbReference>
<dbReference type="InterPro" id="IPR047819">
    <property type="entry name" value="P5A-ATPase_N"/>
</dbReference>
<dbReference type="SUPFAM" id="SSF81660">
    <property type="entry name" value="Metal cation-transporting ATPase, ATP-binding domain N"/>
    <property type="match status" value="1"/>
</dbReference>
<dbReference type="InterPro" id="IPR059000">
    <property type="entry name" value="ATPase_P-type_domA"/>
</dbReference>
<evidence type="ECO:0000259" key="16">
    <source>
        <dbReference type="Pfam" id="PF00690"/>
    </source>
</evidence>
<dbReference type="GO" id="GO:0005524">
    <property type="term" value="F:ATP binding"/>
    <property type="evidence" value="ECO:0007669"/>
    <property type="project" value="UniProtKB-UniRule"/>
</dbReference>
<reference evidence="18" key="1">
    <citation type="submission" date="2007-07" db="EMBL/GenBank/DDBJ databases">
        <title>PCAP assembly of the Caenorhabditis remanei genome.</title>
        <authorList>
            <consortium name="The Caenorhabditis remanei Sequencing Consortium"/>
            <person name="Wilson R.K."/>
        </authorList>
    </citation>
    <scope>NUCLEOTIDE SEQUENCE [LARGE SCALE GENOMIC DNA]</scope>
    <source>
        <strain evidence="18">PB4641</strain>
    </source>
</reference>
<dbReference type="GO" id="GO:0005886">
    <property type="term" value="C:plasma membrane"/>
    <property type="evidence" value="ECO:0007669"/>
    <property type="project" value="UniProtKB-ARBA"/>
</dbReference>
<feature type="transmembrane region" description="Helical" evidence="13">
    <location>
        <begin position="1019"/>
        <end position="1040"/>
    </location>
</feature>
<feature type="domain" description="Cation-transporting P-type ATPase N-terminal" evidence="16">
    <location>
        <begin position="182"/>
        <end position="231"/>
    </location>
</feature>
<feature type="transmembrane region" description="Helical" evidence="13">
    <location>
        <begin position="60"/>
        <end position="80"/>
    </location>
</feature>
<keyword evidence="3" id="KW-0597">Phosphoprotein</keyword>
<dbReference type="InterPro" id="IPR036412">
    <property type="entry name" value="HAD-like_sf"/>
</dbReference>
<evidence type="ECO:0000256" key="6">
    <source>
        <dbReference type="ARBA" id="ARBA00022741"/>
    </source>
</evidence>
<feature type="region of interest" description="Disordered" evidence="14">
    <location>
        <begin position="18"/>
        <end position="37"/>
    </location>
</feature>
<keyword evidence="8 13" id="KW-0460">Magnesium</keyword>
<gene>
    <name evidence="18" type="primary">Cre-catp-4</name>
    <name evidence="18" type="ORF">CRE_24087</name>
</gene>
<dbReference type="Pfam" id="PF12409">
    <property type="entry name" value="P5-ATPase"/>
    <property type="match status" value="1"/>
</dbReference>
<name>E3MVI3_CAERE</name>
<keyword evidence="10 13" id="KW-1133">Transmembrane helix</keyword>
<keyword evidence="19" id="KW-1185">Reference proteome</keyword>
<evidence type="ECO:0000256" key="12">
    <source>
        <dbReference type="ARBA" id="ARBA00049360"/>
    </source>
</evidence>
<protein>
    <recommendedName>
        <fullName evidence="13">Cation-transporting ATPase</fullName>
        <ecNumber evidence="13">7.2.2.-</ecNumber>
    </recommendedName>
</protein>
<feature type="domain" description="P5B-type ATPase N-terminal" evidence="17">
    <location>
        <begin position="45"/>
        <end position="153"/>
    </location>
</feature>
<dbReference type="InterPro" id="IPR004014">
    <property type="entry name" value="ATPase_P-typ_cation-transptr_N"/>
</dbReference>
<feature type="domain" description="P-type ATPase A" evidence="15">
    <location>
        <begin position="275"/>
        <end position="397"/>
    </location>
</feature>
<evidence type="ECO:0000313" key="18">
    <source>
        <dbReference type="EMBL" id="EFP10236.1"/>
    </source>
</evidence>
<dbReference type="GO" id="GO:0016887">
    <property type="term" value="F:ATP hydrolysis activity"/>
    <property type="evidence" value="ECO:0007669"/>
    <property type="project" value="InterPro"/>
</dbReference>
<dbReference type="HOGENOM" id="CLU_001828_0_0_1"/>
<dbReference type="eggNOG" id="KOG0208">
    <property type="taxonomic scope" value="Eukaryota"/>
</dbReference>
<dbReference type="Gene3D" id="2.70.150.10">
    <property type="entry name" value="Calcium-transporting ATPase, cytoplasmic transduction domain A"/>
    <property type="match status" value="1"/>
</dbReference>
<dbReference type="InterPro" id="IPR023214">
    <property type="entry name" value="HAD_sf"/>
</dbReference>